<dbReference type="Pfam" id="PF22784">
    <property type="entry name" value="PTP-SAK"/>
    <property type="match status" value="1"/>
</dbReference>
<evidence type="ECO:0000256" key="2">
    <source>
        <dbReference type="ARBA" id="ARBA00004496"/>
    </source>
</evidence>
<feature type="domain" description="Phosphatase tensin-type" evidence="24">
    <location>
        <begin position="14"/>
        <end position="194"/>
    </location>
</feature>
<evidence type="ECO:0000256" key="17">
    <source>
        <dbReference type="ARBA" id="ARBA00043762"/>
    </source>
</evidence>
<dbReference type="Gene3D" id="2.60.40.1110">
    <property type="match status" value="1"/>
</dbReference>
<evidence type="ECO:0000256" key="5">
    <source>
        <dbReference type="ARBA" id="ARBA00013064"/>
    </source>
</evidence>
<comment type="catalytic activity">
    <reaction evidence="12">
        <text>1,2-dihexadecanoyl-sn-glycero-3-phospho-(1D-myo-inositol-3,4,5-trisphosphate) + H2O = 1,2-dihexadecanoyl-sn-glycero-3-phospho-(1D-myo-inositol-4,5-bisphosphate) + phosphate</text>
        <dbReference type="Rhea" id="RHEA:43560"/>
        <dbReference type="ChEBI" id="CHEBI:15377"/>
        <dbReference type="ChEBI" id="CHEBI:43474"/>
        <dbReference type="ChEBI" id="CHEBI:83420"/>
        <dbReference type="ChEBI" id="CHEBI:83423"/>
    </reaction>
    <physiologicalReaction direction="left-to-right" evidence="12">
        <dbReference type="Rhea" id="RHEA:43561"/>
    </physiologicalReaction>
</comment>
<dbReference type="AlphaFoldDB" id="A0A267GN65"/>
<dbReference type="PROSITE" id="PS51181">
    <property type="entry name" value="PPASE_TENSIN"/>
    <property type="match status" value="1"/>
</dbReference>
<dbReference type="GO" id="GO:0004725">
    <property type="term" value="F:protein tyrosine phosphatase activity"/>
    <property type="evidence" value="ECO:0007669"/>
    <property type="project" value="UniProtKB-EC"/>
</dbReference>
<dbReference type="InterPro" id="IPR045101">
    <property type="entry name" value="PTP_PTEN"/>
</dbReference>
<dbReference type="Gene3D" id="3.90.190.10">
    <property type="entry name" value="Protein tyrosine phosphatase superfamily"/>
    <property type="match status" value="1"/>
</dbReference>
<dbReference type="PANTHER" id="PTHR12305">
    <property type="entry name" value="PHOSPHATASE WITH HOMOLOGY TO TENSIN"/>
    <property type="match status" value="1"/>
</dbReference>
<comment type="caution">
    <text evidence="26">The sequence shown here is derived from an EMBL/GenBank/DDBJ whole genome shotgun (WGS) entry which is preliminary data.</text>
</comment>
<feature type="domain" description="C2 tensin-type" evidence="25">
    <location>
        <begin position="199"/>
        <end position="365"/>
    </location>
</feature>
<evidence type="ECO:0000256" key="22">
    <source>
        <dbReference type="SAM" id="MobiDB-lite"/>
    </source>
</evidence>
<accession>A0A267GN65</accession>
<comment type="catalytic activity">
    <reaction evidence="15">
        <text>1D-myo-inositol 1,3,4,5-tetrakisphosphate + H2O = 1D-myo-inositol 1,4,5-trisphosphate + phosphate</text>
        <dbReference type="Rhea" id="RHEA:77155"/>
        <dbReference type="ChEBI" id="CHEBI:15377"/>
        <dbReference type="ChEBI" id="CHEBI:43474"/>
        <dbReference type="ChEBI" id="CHEBI:57895"/>
        <dbReference type="ChEBI" id="CHEBI:203600"/>
    </reaction>
    <physiologicalReaction direction="left-to-right" evidence="15">
        <dbReference type="Rhea" id="RHEA:77156"/>
    </physiologicalReaction>
</comment>
<comment type="catalytic activity">
    <reaction evidence="21">
        <text>O-phospho-L-tyrosyl-[protein] + H2O = L-tyrosyl-[protein] + phosphate</text>
        <dbReference type="Rhea" id="RHEA:10684"/>
        <dbReference type="Rhea" id="RHEA-COMP:10136"/>
        <dbReference type="Rhea" id="RHEA-COMP:20101"/>
        <dbReference type="ChEBI" id="CHEBI:15377"/>
        <dbReference type="ChEBI" id="CHEBI:43474"/>
        <dbReference type="ChEBI" id="CHEBI:46858"/>
        <dbReference type="ChEBI" id="CHEBI:61978"/>
        <dbReference type="EC" id="3.1.3.48"/>
    </reaction>
    <physiologicalReaction direction="left-to-right" evidence="21">
        <dbReference type="Rhea" id="RHEA:10685"/>
    </physiologicalReaction>
</comment>
<feature type="region of interest" description="Disordered" evidence="22">
    <location>
        <begin position="420"/>
        <end position="468"/>
    </location>
</feature>
<dbReference type="GO" id="GO:0051896">
    <property type="term" value="P:regulation of phosphatidylinositol 3-kinase/protein kinase B signal transduction"/>
    <property type="evidence" value="ECO:0007669"/>
    <property type="project" value="TreeGrafter"/>
</dbReference>
<keyword evidence="11" id="KW-0966">Cell projection</keyword>
<reference evidence="26 27" key="1">
    <citation type="submission" date="2017-06" db="EMBL/GenBank/DDBJ databases">
        <title>A platform for efficient transgenesis in Macrostomum lignano, a flatworm model organism for stem cell research.</title>
        <authorList>
            <person name="Berezikov E."/>
        </authorList>
    </citation>
    <scope>NUCLEOTIDE SEQUENCE [LARGE SCALE GENOMIC DNA]</scope>
    <source>
        <strain evidence="26">DV1</strain>
        <tissue evidence="26">Whole organism</tissue>
    </source>
</reference>
<organism evidence="26 27">
    <name type="scientific">Macrostomum lignano</name>
    <dbReference type="NCBI Taxonomy" id="282301"/>
    <lineage>
        <taxon>Eukaryota</taxon>
        <taxon>Metazoa</taxon>
        <taxon>Spiralia</taxon>
        <taxon>Lophotrochozoa</taxon>
        <taxon>Platyhelminthes</taxon>
        <taxon>Rhabditophora</taxon>
        <taxon>Macrostomorpha</taxon>
        <taxon>Macrostomida</taxon>
        <taxon>Macrostomidae</taxon>
        <taxon>Macrostomum</taxon>
    </lineage>
</organism>
<dbReference type="GO" id="GO:0043491">
    <property type="term" value="P:phosphatidylinositol 3-kinase/protein kinase B signal transduction"/>
    <property type="evidence" value="ECO:0007669"/>
    <property type="project" value="TreeGrafter"/>
</dbReference>
<evidence type="ECO:0000256" key="19">
    <source>
        <dbReference type="ARBA" id="ARBA00047986"/>
    </source>
</evidence>
<evidence type="ECO:0000256" key="8">
    <source>
        <dbReference type="ARBA" id="ARBA00022801"/>
    </source>
</evidence>
<dbReference type="OrthoDB" id="16692at2759"/>
<evidence type="ECO:0000256" key="18">
    <source>
        <dbReference type="ARBA" id="ARBA00044309"/>
    </source>
</evidence>
<dbReference type="GO" id="GO:0043005">
    <property type="term" value="C:neuron projection"/>
    <property type="evidence" value="ECO:0007669"/>
    <property type="project" value="UniProtKB-SubCell"/>
</dbReference>
<dbReference type="PROSITE" id="PS00383">
    <property type="entry name" value="TYR_PHOSPHATASE_1"/>
    <property type="match status" value="1"/>
</dbReference>
<dbReference type="PROSITE" id="PS50056">
    <property type="entry name" value="TYR_PHOSPHATASE_2"/>
    <property type="match status" value="1"/>
</dbReference>
<evidence type="ECO:0000259" key="25">
    <source>
        <dbReference type="PROSITE" id="PS51182"/>
    </source>
</evidence>
<dbReference type="InterPro" id="IPR029023">
    <property type="entry name" value="Tensin_phosphatase"/>
</dbReference>
<evidence type="ECO:0000256" key="4">
    <source>
        <dbReference type="ARBA" id="ARBA00013015"/>
    </source>
</evidence>
<dbReference type="EC" id="3.1.3.48" evidence="5"/>
<dbReference type="SMART" id="SM01326">
    <property type="entry name" value="PTEN_C2"/>
    <property type="match status" value="1"/>
</dbReference>
<dbReference type="GO" id="GO:0005634">
    <property type="term" value="C:nucleus"/>
    <property type="evidence" value="ECO:0007669"/>
    <property type="project" value="TreeGrafter"/>
</dbReference>
<comment type="catalytic activity">
    <reaction evidence="13">
        <text>1,2-dioctanoyl-sn-glycero-3-phospho-(1D-myo-inositol-3,4,5-trisphosphate) + H2O = 1,2-dioctanoyl-sn-glycero-3-phospho-(1D-myo-inositol-4,5-bisphosphate) + phosphate</text>
        <dbReference type="Rhea" id="RHEA:43552"/>
        <dbReference type="ChEBI" id="CHEBI:15377"/>
        <dbReference type="ChEBI" id="CHEBI:43474"/>
        <dbReference type="ChEBI" id="CHEBI:83416"/>
        <dbReference type="ChEBI" id="CHEBI:83419"/>
    </reaction>
    <physiologicalReaction direction="left-to-right" evidence="13">
        <dbReference type="Rhea" id="RHEA:43553"/>
    </physiologicalReaction>
</comment>
<evidence type="ECO:0000256" key="9">
    <source>
        <dbReference type="ARBA" id="ARBA00022912"/>
    </source>
</evidence>
<comment type="catalytic activity">
    <reaction evidence="20">
        <text>O-phospho-L-threonyl-[protein] + H2O = L-threonyl-[protein] + phosphate</text>
        <dbReference type="Rhea" id="RHEA:47004"/>
        <dbReference type="Rhea" id="RHEA-COMP:11060"/>
        <dbReference type="Rhea" id="RHEA-COMP:11605"/>
        <dbReference type="ChEBI" id="CHEBI:15377"/>
        <dbReference type="ChEBI" id="CHEBI:30013"/>
        <dbReference type="ChEBI" id="CHEBI:43474"/>
        <dbReference type="ChEBI" id="CHEBI:61977"/>
        <dbReference type="EC" id="3.1.3.16"/>
    </reaction>
    <physiologicalReaction direction="left-to-right" evidence="20">
        <dbReference type="Rhea" id="RHEA:47005"/>
    </physiologicalReaction>
</comment>
<comment type="catalytic activity">
    <reaction evidence="17">
        <text>1D-myo-inositol 1,3,4,5,6-pentakisphosphate + H2O = 1D-myo-inositol 1,4,5,6-tetrakisphosphate + phosphate</text>
        <dbReference type="Rhea" id="RHEA:77143"/>
        <dbReference type="ChEBI" id="CHEBI:15377"/>
        <dbReference type="ChEBI" id="CHEBI:43474"/>
        <dbReference type="ChEBI" id="CHEBI:57627"/>
        <dbReference type="ChEBI" id="CHEBI:57733"/>
    </reaction>
    <physiologicalReaction direction="left-to-right" evidence="17">
        <dbReference type="Rhea" id="RHEA:77144"/>
    </physiologicalReaction>
</comment>
<dbReference type="Proteomes" id="UP000215902">
    <property type="component" value="Unassembled WGS sequence"/>
</dbReference>
<dbReference type="Pfam" id="PF10409">
    <property type="entry name" value="PTEN_C2"/>
    <property type="match status" value="1"/>
</dbReference>
<dbReference type="InterPro" id="IPR003595">
    <property type="entry name" value="Tyr_Pase_cat"/>
</dbReference>
<keyword evidence="9" id="KW-0904">Protein phosphatase</keyword>
<dbReference type="InterPro" id="IPR000387">
    <property type="entry name" value="Tyr_Pase_dom"/>
</dbReference>
<name>A0A267GN65_9PLAT</name>
<evidence type="ECO:0000256" key="16">
    <source>
        <dbReference type="ARBA" id="ARBA00043760"/>
    </source>
</evidence>
<comment type="similarity">
    <text evidence="3">Belongs to the PTEN phosphatase protein family.</text>
</comment>
<dbReference type="PROSITE" id="PS51182">
    <property type="entry name" value="C2_TENSIN"/>
    <property type="match status" value="1"/>
</dbReference>
<dbReference type="GO" id="GO:0005829">
    <property type="term" value="C:cytosol"/>
    <property type="evidence" value="ECO:0007669"/>
    <property type="project" value="TreeGrafter"/>
</dbReference>
<comment type="catalytic activity">
    <reaction evidence="16">
        <text>a 1,2-diacyl-sn-glycero-3-phospho-(1D-myo-inositol-3,4,5-trisphosphate) + H2O = a 1,2-diacyl-sn-glycero-3-phospho-(1D-myo-inositol-4,5-bisphosphate) + phosphate</text>
        <dbReference type="Rhea" id="RHEA:25017"/>
        <dbReference type="ChEBI" id="CHEBI:15377"/>
        <dbReference type="ChEBI" id="CHEBI:43474"/>
        <dbReference type="ChEBI" id="CHEBI:57836"/>
        <dbReference type="ChEBI" id="CHEBI:58456"/>
        <dbReference type="EC" id="3.1.3.67"/>
    </reaction>
    <physiologicalReaction direction="left-to-right" evidence="16">
        <dbReference type="Rhea" id="RHEA:25018"/>
    </physiologicalReaction>
</comment>
<evidence type="ECO:0000256" key="15">
    <source>
        <dbReference type="ARBA" id="ARBA00043734"/>
    </source>
</evidence>
<dbReference type="SMART" id="SM00404">
    <property type="entry name" value="PTPc_motif"/>
    <property type="match status" value="1"/>
</dbReference>
<evidence type="ECO:0000256" key="13">
    <source>
        <dbReference type="ARBA" id="ARBA00034268"/>
    </source>
</evidence>
<dbReference type="GO" id="GO:0046856">
    <property type="term" value="P:phosphatidylinositol dephosphorylation"/>
    <property type="evidence" value="ECO:0007669"/>
    <property type="project" value="TreeGrafter"/>
</dbReference>
<evidence type="ECO:0000259" key="23">
    <source>
        <dbReference type="PROSITE" id="PS50056"/>
    </source>
</evidence>
<dbReference type="CDD" id="cd14509">
    <property type="entry name" value="PTP_PTEN"/>
    <property type="match status" value="1"/>
</dbReference>
<comment type="subcellular location">
    <subcellularLocation>
        <location evidence="1">Cell projection</location>
        <location evidence="1">Neuron projection</location>
    </subcellularLocation>
    <subcellularLocation>
        <location evidence="2">Cytoplasm</location>
    </subcellularLocation>
</comment>
<dbReference type="InterPro" id="IPR035892">
    <property type="entry name" value="C2_domain_sf"/>
</dbReference>
<protein>
    <recommendedName>
        <fullName evidence="14">Phosphatidylinositol 3,4,5-trisphosphate 3-phosphatase and dual-specificity protein phosphatase PTEN</fullName>
        <ecNumber evidence="6">3.1.3.16</ecNumber>
        <ecNumber evidence="5">3.1.3.48</ecNumber>
        <ecNumber evidence="4">3.1.3.67</ecNumber>
    </recommendedName>
    <alternativeName>
        <fullName evidence="18">Inositol polyphosphate 3-phosphatase</fullName>
    </alternativeName>
</protein>
<evidence type="ECO:0000256" key="3">
    <source>
        <dbReference type="ARBA" id="ARBA00007881"/>
    </source>
</evidence>
<evidence type="ECO:0000256" key="1">
    <source>
        <dbReference type="ARBA" id="ARBA00004487"/>
    </source>
</evidence>
<dbReference type="GO" id="GO:0016314">
    <property type="term" value="F:phosphatidylinositol-3,4,5-trisphosphate 3-phosphatase activity"/>
    <property type="evidence" value="ECO:0007669"/>
    <property type="project" value="UniProtKB-EC"/>
</dbReference>
<proteinExistence type="inferred from homology"/>
<dbReference type="GO" id="GO:0050793">
    <property type="term" value="P:regulation of developmental process"/>
    <property type="evidence" value="ECO:0007669"/>
    <property type="project" value="UniProtKB-ARBA"/>
</dbReference>
<dbReference type="SUPFAM" id="SSF49562">
    <property type="entry name" value="C2 domain (Calcium/lipid-binding domain, CaLB)"/>
    <property type="match status" value="1"/>
</dbReference>
<dbReference type="GO" id="GO:0004722">
    <property type="term" value="F:protein serine/threonine phosphatase activity"/>
    <property type="evidence" value="ECO:0007669"/>
    <property type="project" value="UniProtKB-EC"/>
</dbReference>
<dbReference type="SUPFAM" id="SSF52799">
    <property type="entry name" value="(Phosphotyrosine protein) phosphatases II"/>
    <property type="match status" value="1"/>
</dbReference>
<dbReference type="InterPro" id="IPR057023">
    <property type="entry name" value="PTP-SAK"/>
</dbReference>
<keyword evidence="8" id="KW-0378">Hydrolase</keyword>
<feature type="domain" description="Tyrosine specific protein phosphatases" evidence="23">
    <location>
        <begin position="79"/>
        <end position="168"/>
    </location>
</feature>
<evidence type="ECO:0000256" key="14">
    <source>
        <dbReference type="ARBA" id="ARBA00034338"/>
    </source>
</evidence>
<dbReference type="GO" id="GO:0048870">
    <property type="term" value="P:cell motility"/>
    <property type="evidence" value="ECO:0007669"/>
    <property type="project" value="TreeGrafter"/>
</dbReference>
<keyword evidence="27" id="KW-1185">Reference proteome</keyword>
<keyword evidence="7" id="KW-0963">Cytoplasm</keyword>
<feature type="compositionally biased region" description="Low complexity" evidence="22">
    <location>
        <begin position="420"/>
        <end position="434"/>
    </location>
</feature>
<dbReference type="InterPro" id="IPR051281">
    <property type="entry name" value="Dual-spec_lipid-protein_phosph"/>
</dbReference>
<gene>
    <name evidence="26" type="ORF">BOX15_Mlig031983g1</name>
</gene>
<dbReference type="PANTHER" id="PTHR12305:SF81">
    <property type="entry name" value="PHOSPHATIDYLINOSITOL 3,4,5-TRISPHOSPHATE 3-PHOSPHATASE AND DUAL-SPECIFICITY PROTEIN PHOSPHATASE PTEN"/>
    <property type="match status" value="1"/>
</dbReference>
<dbReference type="GO" id="GO:0005886">
    <property type="term" value="C:plasma membrane"/>
    <property type="evidence" value="ECO:0007669"/>
    <property type="project" value="TreeGrafter"/>
</dbReference>
<dbReference type="EC" id="3.1.3.67" evidence="4"/>
<evidence type="ECO:0000256" key="6">
    <source>
        <dbReference type="ARBA" id="ARBA00013081"/>
    </source>
</evidence>
<dbReference type="EMBL" id="NIVC01000230">
    <property type="protein sequence ID" value="PAA87458.1"/>
    <property type="molecule type" value="Genomic_DNA"/>
</dbReference>
<evidence type="ECO:0000256" key="7">
    <source>
        <dbReference type="ARBA" id="ARBA00022490"/>
    </source>
</evidence>
<evidence type="ECO:0000256" key="11">
    <source>
        <dbReference type="ARBA" id="ARBA00023273"/>
    </source>
</evidence>
<dbReference type="InterPro" id="IPR014020">
    <property type="entry name" value="Tensin_C2-dom"/>
</dbReference>
<evidence type="ECO:0000256" key="12">
    <source>
        <dbReference type="ARBA" id="ARBA00034256"/>
    </source>
</evidence>
<keyword evidence="10" id="KW-0443">Lipid metabolism</keyword>
<dbReference type="InterPro" id="IPR016130">
    <property type="entry name" value="Tyr_Pase_AS"/>
</dbReference>
<evidence type="ECO:0000256" key="20">
    <source>
        <dbReference type="ARBA" id="ARBA00048832"/>
    </source>
</evidence>
<sequence length="468" mass="52596">MSRNLRQLVSKKKRRYDDGEFNLDLSYITSQVIAMGVPAETFERFYRNDISEVAKFLETHHPDRYKVYNLCAERSYNHAKFKDRVEQFAMQDHNPPLIHTIPYFCTSVYKWLQNGPDYVAAIHCKAGKGRTGVMICCYLLYESYQGMREQEPTRLTADQVLDLYDKRRTHNKKGVTIPSQRRYVYYYAHVLRHNLVVESCPLVLRSVSVEGGLPSYPPSGGCCLFFRCQKLVRDFHQDNRSAHRPIGESEMCEPKRGQQSAIIPMSAPIKVNGDVKIVFYNRSKVLALCEELFHCWFNTFFVLNQPQDTPGALWRSRKREAAGLAPDEQDDKYLYLTLTKSELDKACKDKMFPDTFCVTLQFELPDPNSSDEDNPTDGLYRPFSYCSAPASSSAGCSTAAATASSPICAGALVDTRVASGPLSASSSSISTPAESDSEGGNCPVDGNGTDSRPRIELEPGCCGDEDLD</sequence>
<dbReference type="STRING" id="282301.A0A267GN65"/>
<evidence type="ECO:0000256" key="10">
    <source>
        <dbReference type="ARBA" id="ARBA00023098"/>
    </source>
</evidence>
<dbReference type="InterPro" id="IPR029021">
    <property type="entry name" value="Prot-tyrosine_phosphatase-like"/>
</dbReference>
<dbReference type="EC" id="3.1.3.16" evidence="6"/>
<evidence type="ECO:0000313" key="27">
    <source>
        <dbReference type="Proteomes" id="UP000215902"/>
    </source>
</evidence>
<evidence type="ECO:0000313" key="26">
    <source>
        <dbReference type="EMBL" id="PAA87458.1"/>
    </source>
</evidence>
<evidence type="ECO:0000259" key="24">
    <source>
        <dbReference type="PROSITE" id="PS51181"/>
    </source>
</evidence>
<comment type="catalytic activity">
    <reaction evidence="19">
        <text>O-phospho-L-seryl-[protein] + H2O = L-seryl-[protein] + phosphate</text>
        <dbReference type="Rhea" id="RHEA:20629"/>
        <dbReference type="Rhea" id="RHEA-COMP:9863"/>
        <dbReference type="Rhea" id="RHEA-COMP:11604"/>
        <dbReference type="ChEBI" id="CHEBI:15377"/>
        <dbReference type="ChEBI" id="CHEBI:29999"/>
        <dbReference type="ChEBI" id="CHEBI:43474"/>
        <dbReference type="ChEBI" id="CHEBI:83421"/>
        <dbReference type="EC" id="3.1.3.16"/>
    </reaction>
    <physiologicalReaction direction="left-to-right" evidence="19">
        <dbReference type="Rhea" id="RHEA:20630"/>
    </physiologicalReaction>
</comment>
<evidence type="ECO:0000256" key="21">
    <source>
        <dbReference type="ARBA" id="ARBA00051341"/>
    </source>
</evidence>